<dbReference type="GO" id="GO:0009003">
    <property type="term" value="F:signal peptidase activity"/>
    <property type="evidence" value="ECO:0007669"/>
    <property type="project" value="UniProtKB-EC"/>
</dbReference>
<comment type="catalytic activity">
    <reaction evidence="1 7">
        <text>Cleavage of hydrophobic, N-terminal signal or leader sequences from secreted and periplasmic proteins.</text>
        <dbReference type="EC" id="3.4.21.89"/>
    </reaction>
</comment>
<evidence type="ECO:0000256" key="7">
    <source>
        <dbReference type="RuleBase" id="RU362042"/>
    </source>
</evidence>
<evidence type="ECO:0000259" key="8">
    <source>
        <dbReference type="Pfam" id="PF10502"/>
    </source>
</evidence>
<evidence type="ECO:0000256" key="2">
    <source>
        <dbReference type="ARBA" id="ARBA00004401"/>
    </source>
</evidence>
<evidence type="ECO:0000256" key="3">
    <source>
        <dbReference type="ARBA" id="ARBA00009370"/>
    </source>
</evidence>
<evidence type="ECO:0000313" key="10">
    <source>
        <dbReference type="EMBL" id="QQR29536.1"/>
    </source>
</evidence>
<evidence type="ECO:0000313" key="9">
    <source>
        <dbReference type="EMBL" id="ASB40246.1"/>
    </source>
</evidence>
<feature type="domain" description="Peptidase S26" evidence="8">
    <location>
        <begin position="3"/>
        <end position="90"/>
    </location>
</feature>
<dbReference type="NCBIfam" id="TIGR02227">
    <property type="entry name" value="sigpep_I_bact"/>
    <property type="match status" value="1"/>
</dbReference>
<dbReference type="InterPro" id="IPR000223">
    <property type="entry name" value="Pept_S26A_signal_pept_1"/>
</dbReference>
<feature type="active site" evidence="6">
    <location>
        <position position="34"/>
    </location>
</feature>
<dbReference type="PROSITE" id="PS00761">
    <property type="entry name" value="SPASE_I_3"/>
    <property type="match status" value="1"/>
</dbReference>
<dbReference type="EMBL" id="CP065321">
    <property type="protein sequence ID" value="QQR29536.1"/>
    <property type="molecule type" value="Genomic_DNA"/>
</dbReference>
<dbReference type="InterPro" id="IPR019758">
    <property type="entry name" value="Pept_S26A_signal_pept_1_CS"/>
</dbReference>
<keyword evidence="11" id="KW-1185">Reference proteome</keyword>
<feature type="active site" evidence="6">
    <location>
        <position position="71"/>
    </location>
</feature>
<protein>
    <recommendedName>
        <fullName evidence="4 7">Signal peptidase I</fullName>
        <ecNumber evidence="4 7">3.4.21.89</ecNumber>
    </recommendedName>
</protein>
<dbReference type="Pfam" id="PF10502">
    <property type="entry name" value="Peptidase_S26"/>
    <property type="match status" value="1"/>
</dbReference>
<dbReference type="KEGG" id="amur:ADH66_05995"/>
<dbReference type="AlphaFoldDB" id="A0A1Z2XP81"/>
<dbReference type="Proteomes" id="UP000596035">
    <property type="component" value="Chromosome"/>
</dbReference>
<dbReference type="Proteomes" id="UP000196710">
    <property type="component" value="Chromosome"/>
</dbReference>
<reference evidence="11" key="2">
    <citation type="submission" date="2017-05" db="EMBL/GenBank/DDBJ databases">
        <title>Improved OligoMM genomes.</title>
        <authorList>
            <person name="Garzetti D."/>
        </authorList>
    </citation>
    <scope>NUCLEOTIDE SEQUENCE [LARGE SCALE GENOMIC DNA]</scope>
    <source>
        <strain evidence="11">KB18</strain>
    </source>
</reference>
<dbReference type="EMBL" id="CP021422">
    <property type="protein sequence ID" value="ASB40246.1"/>
    <property type="molecule type" value="Genomic_DNA"/>
</dbReference>
<dbReference type="SUPFAM" id="SSF51306">
    <property type="entry name" value="LexA/Signal peptidase"/>
    <property type="match status" value="1"/>
</dbReference>
<feature type="transmembrane region" description="Helical" evidence="7">
    <location>
        <begin position="7"/>
        <end position="30"/>
    </location>
</feature>
<name>A0A1Z2XP81_9FIRM</name>
<reference evidence="10 12" key="3">
    <citation type="submission" date="2020-11" db="EMBL/GenBank/DDBJ databases">
        <title>Closed and high quality bacterial genomes of the OMM12 community.</title>
        <authorList>
            <person name="Marbouty M."/>
            <person name="Lamy-Besnier Q."/>
            <person name="Debarbieux L."/>
            <person name="Koszul R."/>
        </authorList>
    </citation>
    <scope>NUCLEOTIDE SEQUENCE [LARGE SCALE GENOMIC DNA]</scope>
    <source>
        <strain evidence="10 12">KB18</strain>
    </source>
</reference>
<evidence type="ECO:0000256" key="5">
    <source>
        <dbReference type="ARBA" id="ARBA00022801"/>
    </source>
</evidence>
<dbReference type="PRINTS" id="PR00727">
    <property type="entry name" value="LEADERPTASE"/>
</dbReference>
<organism evidence="10 12">
    <name type="scientific">Acutalibacter muris</name>
    <dbReference type="NCBI Taxonomy" id="1796620"/>
    <lineage>
        <taxon>Bacteria</taxon>
        <taxon>Bacillati</taxon>
        <taxon>Bacillota</taxon>
        <taxon>Clostridia</taxon>
        <taxon>Eubacteriales</taxon>
        <taxon>Acutalibacteraceae</taxon>
        <taxon>Acutalibacter</taxon>
    </lineage>
</organism>
<keyword evidence="7" id="KW-0812">Transmembrane</keyword>
<dbReference type="PANTHER" id="PTHR43390">
    <property type="entry name" value="SIGNAL PEPTIDASE I"/>
    <property type="match status" value="1"/>
</dbReference>
<proteinExistence type="inferred from homology"/>
<dbReference type="InterPro" id="IPR019533">
    <property type="entry name" value="Peptidase_S26"/>
</dbReference>
<comment type="subcellular location">
    <subcellularLocation>
        <location evidence="2">Cell membrane</location>
        <topology evidence="2">Single-pass type II membrane protein</topology>
    </subcellularLocation>
    <subcellularLocation>
        <location evidence="7">Membrane</location>
        <topology evidence="7">Single-pass type II membrane protein</topology>
    </subcellularLocation>
</comment>
<dbReference type="GO" id="GO:0006465">
    <property type="term" value="P:signal peptide processing"/>
    <property type="evidence" value="ECO:0007669"/>
    <property type="project" value="InterPro"/>
</dbReference>
<keyword evidence="7" id="KW-1133">Transmembrane helix</keyword>
<accession>A0A1Z2XP81</accession>
<comment type="similarity">
    <text evidence="3 7">Belongs to the peptidase S26 family.</text>
</comment>
<dbReference type="GO" id="GO:0004252">
    <property type="term" value="F:serine-type endopeptidase activity"/>
    <property type="evidence" value="ECO:0007669"/>
    <property type="project" value="InterPro"/>
</dbReference>
<keyword evidence="5 7" id="KW-0378">Hydrolase</keyword>
<evidence type="ECO:0000256" key="4">
    <source>
        <dbReference type="ARBA" id="ARBA00013208"/>
    </source>
</evidence>
<dbReference type="EC" id="3.4.21.89" evidence="4 7"/>
<dbReference type="GO" id="GO:0005886">
    <property type="term" value="C:plasma membrane"/>
    <property type="evidence" value="ECO:0007669"/>
    <property type="project" value="UniProtKB-SubCell"/>
</dbReference>
<dbReference type="Gene3D" id="2.10.109.10">
    <property type="entry name" value="Umud Fragment, subunit A"/>
    <property type="match status" value="2"/>
</dbReference>
<reference evidence="9" key="1">
    <citation type="journal article" date="2017" name="Genome Announc.">
        <title>High-Quality Whole-Genome Sequences of the Oligo-Mouse-Microbiota Bacterial Community.</title>
        <authorList>
            <person name="Garzetti D."/>
            <person name="Brugiroux S."/>
            <person name="Bunk B."/>
            <person name="Pukall R."/>
            <person name="McCoy K.D."/>
            <person name="Macpherson A.J."/>
            <person name="Stecher B."/>
        </authorList>
    </citation>
    <scope>NUCLEOTIDE SEQUENCE</scope>
    <source>
        <strain evidence="9">KB18</strain>
    </source>
</reference>
<dbReference type="RefSeq" id="WP_066534389.1">
    <property type="nucleotide sequence ID" value="NZ_CP021422.1"/>
</dbReference>
<dbReference type="PANTHER" id="PTHR43390:SF1">
    <property type="entry name" value="CHLOROPLAST PROCESSING PEPTIDASE"/>
    <property type="match status" value="1"/>
</dbReference>
<keyword evidence="7" id="KW-0472">Membrane</keyword>
<evidence type="ECO:0000313" key="12">
    <source>
        <dbReference type="Proteomes" id="UP000596035"/>
    </source>
</evidence>
<keyword evidence="7" id="KW-0645">Protease</keyword>
<evidence type="ECO:0000256" key="6">
    <source>
        <dbReference type="PIRSR" id="PIRSR600223-1"/>
    </source>
</evidence>
<dbReference type="CDD" id="cd06530">
    <property type="entry name" value="S26_SPase_I"/>
    <property type="match status" value="1"/>
</dbReference>
<dbReference type="InterPro" id="IPR036286">
    <property type="entry name" value="LexA/Signal_pep-like_sf"/>
</dbReference>
<evidence type="ECO:0000256" key="1">
    <source>
        <dbReference type="ARBA" id="ARBA00000677"/>
    </source>
</evidence>
<gene>
    <name evidence="10" type="primary">lepB</name>
    <name evidence="9" type="ORF">ADH66_05995</name>
    <name evidence="10" type="ORF">I5Q82_16090</name>
</gene>
<evidence type="ECO:0000313" key="11">
    <source>
        <dbReference type="Proteomes" id="UP000196710"/>
    </source>
</evidence>
<sequence>MKKFLKWLLPAFVLVTTVLLFRFVFFVGYVPTESMEPTIHKGSYILGGRIFGELKVGDIIVFEHEGKQLVKRIAAVGGDVVEHKGDVLIVPDGKIYVLGDNKDNSADSKSWAVPFIENDDIIATVVGIG</sequence>